<dbReference type="GO" id="GO:0000978">
    <property type="term" value="F:RNA polymerase II cis-regulatory region sequence-specific DNA binding"/>
    <property type="evidence" value="ECO:0007669"/>
    <property type="project" value="TreeGrafter"/>
</dbReference>
<dbReference type="PANTHER" id="PTHR10071">
    <property type="entry name" value="TRANSCRIPTION FACTOR GATA FAMILY MEMBER"/>
    <property type="match status" value="1"/>
</dbReference>
<keyword evidence="2" id="KW-0479">Metal-binding</keyword>
<dbReference type="Gene3D" id="3.30.50.10">
    <property type="entry name" value="Erythroid Transcription Factor GATA-1, subunit A"/>
    <property type="match status" value="1"/>
</dbReference>
<evidence type="ECO:0000259" key="8">
    <source>
        <dbReference type="PROSITE" id="PS50114"/>
    </source>
</evidence>
<feature type="compositionally biased region" description="Low complexity" evidence="7">
    <location>
        <begin position="269"/>
        <end position="292"/>
    </location>
</feature>
<dbReference type="GO" id="GO:0000122">
    <property type="term" value="P:negative regulation of transcription by RNA polymerase II"/>
    <property type="evidence" value="ECO:0007669"/>
    <property type="project" value="TreeGrafter"/>
</dbReference>
<dbReference type="GO" id="GO:0045944">
    <property type="term" value="P:positive regulation of transcription by RNA polymerase II"/>
    <property type="evidence" value="ECO:0007669"/>
    <property type="project" value="TreeGrafter"/>
</dbReference>
<dbReference type="PROSITE" id="PS00344">
    <property type="entry name" value="GATA_ZN_FINGER_1"/>
    <property type="match status" value="1"/>
</dbReference>
<evidence type="ECO:0000313" key="10">
    <source>
        <dbReference type="Proteomes" id="UP000789831"/>
    </source>
</evidence>
<dbReference type="InterPro" id="IPR013088">
    <property type="entry name" value="Znf_NHR/GATA"/>
</dbReference>
<dbReference type="EMBL" id="CAJVPL010002814">
    <property type="protein sequence ID" value="CAG8620324.1"/>
    <property type="molecule type" value="Genomic_DNA"/>
</dbReference>
<dbReference type="AlphaFoldDB" id="A0A9N9D204"/>
<feature type="domain" description="GATA-type" evidence="8">
    <location>
        <begin position="300"/>
        <end position="356"/>
    </location>
</feature>
<dbReference type="SMART" id="SM00401">
    <property type="entry name" value="ZnF_GATA"/>
    <property type="match status" value="1"/>
</dbReference>
<gene>
    <name evidence="9" type="ORF">AGERDE_LOCUS10033</name>
</gene>
<name>A0A9N9D204_9GLOM</name>
<dbReference type="Proteomes" id="UP000789831">
    <property type="component" value="Unassembled WGS sequence"/>
</dbReference>
<comment type="subcellular location">
    <subcellularLocation>
        <location evidence="1">Nucleus</location>
    </subcellularLocation>
</comment>
<sequence length="394" mass="44683">MLPHKNLTEISLDTLEASEMLLSLSKKPILIPSTYFPKERTPDDTSLPIIKQIHEEIDTDENAISTSGILDSNFPVKAAKYSMRIENEMPMNTKTDDNPANLVISPKIENLLNSAATENYYEQKISSQMNRTLPPLLSSEMPFPKPKLEEYHQYYSESSPKNHSNDYKSENKSLKFPCSDPTCEQCCENTLSMINSGLYNSMRIISTTSANRSSNYSDSLQSSSSNIKKSNQKEGKKGYNLMREKSSVKNKNSLEQKRVRRKFKYFADNSSSASTQTTSSSTSSVNSQSPNNAEIPKTRQGELLRCANCGTRDTPAWRRDLQGVALLCNACGIYLRLHNRHRPFQIDPDGEIHISKDQSNKCAESQKNEMNSRISSFTQWEAEPRSQSFRYKPY</sequence>
<proteinExistence type="predicted"/>
<dbReference type="InterPro" id="IPR039355">
    <property type="entry name" value="Transcription_factor_GATA"/>
</dbReference>
<evidence type="ECO:0000256" key="6">
    <source>
        <dbReference type="PROSITE-ProRule" id="PRU00094"/>
    </source>
</evidence>
<accession>A0A9N9D204</accession>
<keyword evidence="4" id="KW-0862">Zinc</keyword>
<evidence type="ECO:0000256" key="7">
    <source>
        <dbReference type="SAM" id="MobiDB-lite"/>
    </source>
</evidence>
<evidence type="ECO:0000256" key="3">
    <source>
        <dbReference type="ARBA" id="ARBA00022771"/>
    </source>
</evidence>
<comment type="caution">
    <text evidence="9">The sequence shown here is derived from an EMBL/GenBank/DDBJ whole genome shotgun (WGS) entry which is preliminary data.</text>
</comment>
<reference evidence="9" key="1">
    <citation type="submission" date="2021-06" db="EMBL/GenBank/DDBJ databases">
        <authorList>
            <person name="Kallberg Y."/>
            <person name="Tangrot J."/>
            <person name="Rosling A."/>
        </authorList>
    </citation>
    <scope>NUCLEOTIDE SEQUENCE</scope>
    <source>
        <strain evidence="9">MT106</strain>
    </source>
</reference>
<evidence type="ECO:0000313" key="9">
    <source>
        <dbReference type="EMBL" id="CAG8620324.1"/>
    </source>
</evidence>
<feature type="compositionally biased region" description="Low complexity" evidence="7">
    <location>
        <begin position="213"/>
        <end position="229"/>
    </location>
</feature>
<dbReference type="SUPFAM" id="SSF57716">
    <property type="entry name" value="Glucocorticoid receptor-like (DNA-binding domain)"/>
    <property type="match status" value="1"/>
</dbReference>
<dbReference type="GO" id="GO:0005634">
    <property type="term" value="C:nucleus"/>
    <property type="evidence" value="ECO:0007669"/>
    <property type="project" value="UniProtKB-SubCell"/>
</dbReference>
<keyword evidence="5" id="KW-0539">Nucleus</keyword>
<dbReference type="InterPro" id="IPR000679">
    <property type="entry name" value="Znf_GATA"/>
</dbReference>
<dbReference type="PANTHER" id="PTHR10071:SF281">
    <property type="entry name" value="BOX A-BINDING FACTOR-RELATED"/>
    <property type="match status" value="1"/>
</dbReference>
<evidence type="ECO:0000256" key="2">
    <source>
        <dbReference type="ARBA" id="ARBA00022723"/>
    </source>
</evidence>
<dbReference type="CDD" id="cd00202">
    <property type="entry name" value="ZnF_GATA"/>
    <property type="match status" value="1"/>
</dbReference>
<dbReference type="GO" id="GO:0008270">
    <property type="term" value="F:zinc ion binding"/>
    <property type="evidence" value="ECO:0007669"/>
    <property type="project" value="UniProtKB-KW"/>
</dbReference>
<evidence type="ECO:0000256" key="1">
    <source>
        <dbReference type="ARBA" id="ARBA00004123"/>
    </source>
</evidence>
<evidence type="ECO:0000256" key="5">
    <source>
        <dbReference type="ARBA" id="ARBA00023242"/>
    </source>
</evidence>
<organism evidence="9 10">
    <name type="scientific">Ambispora gerdemannii</name>
    <dbReference type="NCBI Taxonomy" id="144530"/>
    <lineage>
        <taxon>Eukaryota</taxon>
        <taxon>Fungi</taxon>
        <taxon>Fungi incertae sedis</taxon>
        <taxon>Mucoromycota</taxon>
        <taxon>Glomeromycotina</taxon>
        <taxon>Glomeromycetes</taxon>
        <taxon>Archaeosporales</taxon>
        <taxon>Ambisporaceae</taxon>
        <taxon>Ambispora</taxon>
    </lineage>
</organism>
<keyword evidence="3 6" id="KW-0863">Zinc-finger</keyword>
<feature type="compositionally biased region" description="Basic and acidic residues" evidence="7">
    <location>
        <begin position="231"/>
        <end position="257"/>
    </location>
</feature>
<keyword evidence="10" id="KW-1185">Reference proteome</keyword>
<dbReference type="Pfam" id="PF00320">
    <property type="entry name" value="GATA"/>
    <property type="match status" value="1"/>
</dbReference>
<dbReference type="GO" id="GO:0000981">
    <property type="term" value="F:DNA-binding transcription factor activity, RNA polymerase II-specific"/>
    <property type="evidence" value="ECO:0007669"/>
    <property type="project" value="TreeGrafter"/>
</dbReference>
<dbReference type="PROSITE" id="PS50114">
    <property type="entry name" value="GATA_ZN_FINGER_2"/>
    <property type="match status" value="1"/>
</dbReference>
<evidence type="ECO:0000256" key="4">
    <source>
        <dbReference type="ARBA" id="ARBA00022833"/>
    </source>
</evidence>
<dbReference type="OrthoDB" id="515401at2759"/>
<feature type="region of interest" description="Disordered" evidence="7">
    <location>
        <begin position="210"/>
        <end position="298"/>
    </location>
</feature>
<protein>
    <submittedName>
        <fullName evidence="9">1045_t:CDS:1</fullName>
    </submittedName>
</protein>